<keyword evidence="3" id="KW-1185">Reference proteome</keyword>
<dbReference type="EMBL" id="JBHRYQ010000001">
    <property type="protein sequence ID" value="MFC3809526.1"/>
    <property type="molecule type" value="Genomic_DNA"/>
</dbReference>
<dbReference type="Proteomes" id="UP001595616">
    <property type="component" value="Unassembled WGS sequence"/>
</dbReference>
<organism evidence="2 3">
    <name type="scientific">Lacihabitans lacunae</name>
    <dbReference type="NCBI Taxonomy" id="1028214"/>
    <lineage>
        <taxon>Bacteria</taxon>
        <taxon>Pseudomonadati</taxon>
        <taxon>Bacteroidota</taxon>
        <taxon>Cytophagia</taxon>
        <taxon>Cytophagales</taxon>
        <taxon>Leadbetterellaceae</taxon>
        <taxon>Lacihabitans</taxon>
    </lineage>
</organism>
<proteinExistence type="predicted"/>
<reference evidence="3" key="1">
    <citation type="journal article" date="2019" name="Int. J. Syst. Evol. Microbiol.">
        <title>The Global Catalogue of Microorganisms (GCM) 10K type strain sequencing project: providing services to taxonomists for standard genome sequencing and annotation.</title>
        <authorList>
            <consortium name="The Broad Institute Genomics Platform"/>
            <consortium name="The Broad Institute Genome Sequencing Center for Infectious Disease"/>
            <person name="Wu L."/>
            <person name="Ma J."/>
        </authorList>
    </citation>
    <scope>NUCLEOTIDE SEQUENCE [LARGE SCALE GENOMIC DNA]</scope>
    <source>
        <strain evidence="3">CECT 7956</strain>
    </source>
</reference>
<comment type="caution">
    <text evidence="2">The sequence shown here is derived from an EMBL/GenBank/DDBJ whole genome shotgun (WGS) entry which is preliminary data.</text>
</comment>
<dbReference type="Pfam" id="PF13229">
    <property type="entry name" value="Beta_helix"/>
    <property type="match status" value="1"/>
</dbReference>
<accession>A0ABV7YTY6</accession>
<dbReference type="SUPFAM" id="SSF51126">
    <property type="entry name" value="Pectin lyase-like"/>
    <property type="match status" value="1"/>
</dbReference>
<sequence length="377" mass="41662">MKTIFTKTLLFCIISIHFGYSQTVLPNIISAHTTLLKANSPYYIQTSTLVSDNIILTIEAGVVINMDGVLNIRGKILANGSSSDSIYFNCNNINGPGIRLIKGTADIIETYMEFNFCRIKSKNVGIYGLDRRVKIKNSKIEFCLGDGVFLEKGEIVADSSSFSYNQGNGIKVTDTNPIIRLEYQASLSKIENSMLKKNDLSGLIFGPINTSSYYITKLLFYNNLIDNNQNGISLFGNFSTEIISNKFISNSNYGIGLNTYYSYPISSNSEVSKNIIALNKGAIFLQNFSTYSGNKLIINKNIIYKNSSNGRGIDGGNITFEPHILNLNSSLNLTGNTIIGNDIFNLMQINSGNDSLEVKNNLFSGNVPEKSFDMSFF</sequence>
<protein>
    <submittedName>
        <fullName evidence="2">Right-handed parallel beta-helix repeat-containing protein</fullName>
    </submittedName>
</protein>
<dbReference type="InterPro" id="IPR039448">
    <property type="entry name" value="Beta_helix"/>
</dbReference>
<dbReference type="Gene3D" id="2.160.20.10">
    <property type="entry name" value="Single-stranded right-handed beta-helix, Pectin lyase-like"/>
    <property type="match status" value="1"/>
</dbReference>
<dbReference type="InterPro" id="IPR006626">
    <property type="entry name" value="PbH1"/>
</dbReference>
<dbReference type="SMART" id="SM00710">
    <property type="entry name" value="PbH1"/>
    <property type="match status" value="5"/>
</dbReference>
<evidence type="ECO:0000313" key="2">
    <source>
        <dbReference type="EMBL" id="MFC3809526.1"/>
    </source>
</evidence>
<gene>
    <name evidence="2" type="ORF">ACFOOI_02580</name>
</gene>
<dbReference type="RefSeq" id="WP_379834708.1">
    <property type="nucleotide sequence ID" value="NZ_JBHRYQ010000001.1"/>
</dbReference>
<feature type="domain" description="Right handed beta helix" evidence="1">
    <location>
        <begin position="195"/>
        <end position="317"/>
    </location>
</feature>
<evidence type="ECO:0000259" key="1">
    <source>
        <dbReference type="Pfam" id="PF13229"/>
    </source>
</evidence>
<dbReference type="InterPro" id="IPR012334">
    <property type="entry name" value="Pectin_lyas_fold"/>
</dbReference>
<evidence type="ECO:0000313" key="3">
    <source>
        <dbReference type="Proteomes" id="UP001595616"/>
    </source>
</evidence>
<dbReference type="InterPro" id="IPR011050">
    <property type="entry name" value="Pectin_lyase_fold/virulence"/>
</dbReference>
<name>A0ABV7YTY6_9BACT</name>